<accession>A0A4C2A108</accession>
<dbReference type="EMBL" id="BGZK01002295">
    <property type="protein sequence ID" value="GBP92665.1"/>
    <property type="molecule type" value="Genomic_DNA"/>
</dbReference>
<proteinExistence type="predicted"/>
<comment type="caution">
    <text evidence="2">The sequence shown here is derived from an EMBL/GenBank/DDBJ whole genome shotgun (WGS) entry which is preliminary data.</text>
</comment>
<feature type="compositionally biased region" description="Basic residues" evidence="1">
    <location>
        <begin position="9"/>
        <end position="19"/>
    </location>
</feature>
<feature type="compositionally biased region" description="Basic and acidic residues" evidence="1">
    <location>
        <begin position="26"/>
        <end position="43"/>
    </location>
</feature>
<evidence type="ECO:0000313" key="2">
    <source>
        <dbReference type="EMBL" id="GBP92665.1"/>
    </source>
</evidence>
<organism evidence="2 3">
    <name type="scientific">Eumeta variegata</name>
    <name type="common">Bagworm moth</name>
    <name type="synonym">Eumeta japonica</name>
    <dbReference type="NCBI Taxonomy" id="151549"/>
    <lineage>
        <taxon>Eukaryota</taxon>
        <taxon>Metazoa</taxon>
        <taxon>Ecdysozoa</taxon>
        <taxon>Arthropoda</taxon>
        <taxon>Hexapoda</taxon>
        <taxon>Insecta</taxon>
        <taxon>Pterygota</taxon>
        <taxon>Neoptera</taxon>
        <taxon>Endopterygota</taxon>
        <taxon>Lepidoptera</taxon>
        <taxon>Glossata</taxon>
        <taxon>Ditrysia</taxon>
        <taxon>Tineoidea</taxon>
        <taxon>Psychidae</taxon>
        <taxon>Oiketicinae</taxon>
        <taxon>Eumeta</taxon>
    </lineage>
</organism>
<evidence type="ECO:0000313" key="3">
    <source>
        <dbReference type="Proteomes" id="UP000299102"/>
    </source>
</evidence>
<sequence>MKYIDSRKQHYALRSRQKRPGSASYRPRELVSKGEGPDTRENKTGLCWSIYVPTYDHEVVESNFVRNMLIRRQLIAVLSTDVTTTGSSRLGPTA</sequence>
<protein>
    <submittedName>
        <fullName evidence="2">Uncharacterized protein</fullName>
    </submittedName>
</protein>
<name>A0A4C2A108_EUMVA</name>
<reference evidence="2 3" key="1">
    <citation type="journal article" date="2019" name="Commun. Biol.">
        <title>The bagworm genome reveals a unique fibroin gene that provides high tensile strength.</title>
        <authorList>
            <person name="Kono N."/>
            <person name="Nakamura H."/>
            <person name="Ohtoshi R."/>
            <person name="Tomita M."/>
            <person name="Numata K."/>
            <person name="Arakawa K."/>
        </authorList>
    </citation>
    <scope>NUCLEOTIDE SEQUENCE [LARGE SCALE GENOMIC DNA]</scope>
</reference>
<feature type="region of interest" description="Disordered" evidence="1">
    <location>
        <begin position="1"/>
        <end position="43"/>
    </location>
</feature>
<keyword evidence="3" id="KW-1185">Reference proteome</keyword>
<dbReference type="Proteomes" id="UP000299102">
    <property type="component" value="Unassembled WGS sequence"/>
</dbReference>
<gene>
    <name evidence="2" type="ORF">EVAR_67402_1</name>
</gene>
<dbReference type="AlphaFoldDB" id="A0A4C2A108"/>
<evidence type="ECO:0000256" key="1">
    <source>
        <dbReference type="SAM" id="MobiDB-lite"/>
    </source>
</evidence>